<dbReference type="GeneID" id="5043185"/>
<evidence type="ECO:0000259" key="1">
    <source>
        <dbReference type="PROSITE" id="PS50217"/>
    </source>
</evidence>
<evidence type="ECO:0000313" key="3">
    <source>
        <dbReference type="Proteomes" id="UP000000600"/>
    </source>
</evidence>
<dbReference type="EMBL" id="CT868657">
    <property type="protein sequence ID" value="CAK90003.1"/>
    <property type="molecule type" value="Genomic_DNA"/>
</dbReference>
<dbReference type="HOGENOM" id="CLU_714677_0_0_1"/>
<dbReference type="KEGG" id="ptm:GSPATT00023176001"/>
<reference evidence="2 3" key="1">
    <citation type="journal article" date="2006" name="Nature">
        <title>Global trends of whole-genome duplications revealed by the ciliate Paramecium tetraurelia.</title>
        <authorList>
            <consortium name="Genoscope"/>
            <person name="Aury J.-M."/>
            <person name="Jaillon O."/>
            <person name="Duret L."/>
            <person name="Noel B."/>
            <person name="Jubin C."/>
            <person name="Porcel B.M."/>
            <person name="Segurens B."/>
            <person name="Daubin V."/>
            <person name="Anthouard V."/>
            <person name="Aiach N."/>
            <person name="Arnaiz O."/>
            <person name="Billaut A."/>
            <person name="Beisson J."/>
            <person name="Blanc I."/>
            <person name="Bouhouche K."/>
            <person name="Camara F."/>
            <person name="Duharcourt S."/>
            <person name="Guigo R."/>
            <person name="Gogendeau D."/>
            <person name="Katinka M."/>
            <person name="Keller A.-M."/>
            <person name="Kissmehl R."/>
            <person name="Klotz C."/>
            <person name="Koll F."/>
            <person name="Le Moue A."/>
            <person name="Lepere C."/>
            <person name="Malinsky S."/>
            <person name="Nowacki M."/>
            <person name="Nowak J.K."/>
            <person name="Plattner H."/>
            <person name="Poulain J."/>
            <person name="Ruiz F."/>
            <person name="Serrano V."/>
            <person name="Zagulski M."/>
            <person name="Dessen P."/>
            <person name="Betermier M."/>
            <person name="Weissenbach J."/>
            <person name="Scarpelli C."/>
            <person name="Schachter V."/>
            <person name="Sperling L."/>
            <person name="Meyer E."/>
            <person name="Cohen J."/>
            <person name="Wincker P."/>
        </authorList>
    </citation>
    <scope>NUCLEOTIDE SEQUENCE [LARGE SCALE GENOMIC DNA]</scope>
    <source>
        <strain evidence="2 3">Stock d4-2</strain>
    </source>
</reference>
<evidence type="ECO:0000313" key="2">
    <source>
        <dbReference type="EMBL" id="CAK90003.1"/>
    </source>
</evidence>
<feature type="domain" description="BZIP" evidence="1">
    <location>
        <begin position="91"/>
        <end position="129"/>
    </location>
</feature>
<accession>A0E3Y6</accession>
<dbReference type="Pfam" id="PF00170">
    <property type="entry name" value="bZIP_1"/>
    <property type="match status" value="1"/>
</dbReference>
<dbReference type="Proteomes" id="UP000000600">
    <property type="component" value="Unassembled WGS sequence"/>
</dbReference>
<proteinExistence type="predicted"/>
<protein>
    <recommendedName>
        <fullName evidence="1">BZIP domain-containing protein</fullName>
    </recommendedName>
</protein>
<dbReference type="InterPro" id="IPR046347">
    <property type="entry name" value="bZIP_sf"/>
</dbReference>
<dbReference type="AlphaFoldDB" id="A0E3Y6"/>
<sequence length="400" mass="46776">MNQLDDFDPICFQQSSSQNINFDFEGNVKNIQTTANQNRKIKENTKNTYIKKISSLMKLSPTQEKIEEKMPEKKILMKPFQSQQHFNYVSQTEKEDKLAKNRESARNSRKRKKIYLELLENKVTKLSEQLDLFKDVNDKTYSLAQNLQIKLTQKKEQDQTKCILFNNLQTSLTNTASEANVDSIIDSLNVSYLIMQKKFGSASQERQFLIDHYARQINENCLAPFCNYIIQIAKKQDDIFSQNEQNMNLNLLSQLKLADKQKQILLKKQQKLAKHYQDISNSVTQIMDTKSQIQKELASFDSTLDQLRSELRPSQVAKLLLAIEKKDMQHHFKDSFEKFFGHDIEEDDSLDLYQFMTERNQCNSLGIDIQNTYDVFRASHDFLFGKNEELEVNQLNGKDV</sequence>
<keyword evidence="3" id="KW-1185">Reference proteome</keyword>
<dbReference type="Gene3D" id="1.20.5.170">
    <property type="match status" value="1"/>
</dbReference>
<dbReference type="OrthoDB" id="425490at2759"/>
<dbReference type="InterPro" id="IPR004827">
    <property type="entry name" value="bZIP"/>
</dbReference>
<dbReference type="SUPFAM" id="SSF57959">
    <property type="entry name" value="Leucine zipper domain"/>
    <property type="match status" value="1"/>
</dbReference>
<name>A0E3Y6_PARTE</name>
<gene>
    <name evidence="2" type="ORF">GSPATT00023176001</name>
</gene>
<dbReference type="CDD" id="cd14811">
    <property type="entry name" value="bZIP_u2"/>
    <property type="match status" value="1"/>
</dbReference>
<dbReference type="RefSeq" id="XP_001457400.1">
    <property type="nucleotide sequence ID" value="XM_001457363.1"/>
</dbReference>
<dbReference type="GO" id="GO:0003700">
    <property type="term" value="F:DNA-binding transcription factor activity"/>
    <property type="evidence" value="ECO:0007669"/>
    <property type="project" value="InterPro"/>
</dbReference>
<organism evidence="2 3">
    <name type="scientific">Paramecium tetraurelia</name>
    <dbReference type="NCBI Taxonomy" id="5888"/>
    <lineage>
        <taxon>Eukaryota</taxon>
        <taxon>Sar</taxon>
        <taxon>Alveolata</taxon>
        <taxon>Ciliophora</taxon>
        <taxon>Intramacronucleata</taxon>
        <taxon>Oligohymenophorea</taxon>
        <taxon>Peniculida</taxon>
        <taxon>Parameciidae</taxon>
        <taxon>Paramecium</taxon>
    </lineage>
</organism>
<dbReference type="eggNOG" id="ENOG502SNXE">
    <property type="taxonomic scope" value="Eukaryota"/>
</dbReference>
<dbReference type="PROSITE" id="PS50217">
    <property type="entry name" value="BZIP"/>
    <property type="match status" value="1"/>
</dbReference>
<dbReference type="InParanoid" id="A0E3Y6"/>
<dbReference type="PROSITE" id="PS00036">
    <property type="entry name" value="BZIP_BASIC"/>
    <property type="match status" value="1"/>
</dbReference>
<dbReference type="OMA" id="EKFFGHE"/>